<feature type="repeat" description="WD" evidence="6">
    <location>
        <begin position="135"/>
        <end position="162"/>
    </location>
</feature>
<dbReference type="SUPFAM" id="SSF50978">
    <property type="entry name" value="WD40 repeat-like"/>
    <property type="match status" value="1"/>
</dbReference>
<keyword evidence="5" id="KW-0539">Nucleus</keyword>
<evidence type="ECO:0000256" key="1">
    <source>
        <dbReference type="ARBA" id="ARBA00004123"/>
    </source>
</evidence>
<dbReference type="PANTHER" id="PTHR19861:SF0">
    <property type="entry name" value="WD REPEAT-CONTAINING PROTEIN 82"/>
    <property type="match status" value="1"/>
</dbReference>
<dbReference type="InterPro" id="IPR036322">
    <property type="entry name" value="WD40_repeat_dom_sf"/>
</dbReference>
<accession>W4FLA9</accession>
<gene>
    <name evidence="7" type="ORF">H257_15753</name>
</gene>
<keyword evidence="3 6" id="KW-0853">WD repeat</keyword>
<dbReference type="VEuPathDB" id="FungiDB:H257_15753"/>
<organism evidence="7">
    <name type="scientific">Aphanomyces astaci</name>
    <name type="common">Crayfish plague agent</name>
    <dbReference type="NCBI Taxonomy" id="112090"/>
    <lineage>
        <taxon>Eukaryota</taxon>
        <taxon>Sar</taxon>
        <taxon>Stramenopiles</taxon>
        <taxon>Oomycota</taxon>
        <taxon>Saprolegniomycetes</taxon>
        <taxon>Saprolegniales</taxon>
        <taxon>Verrucalvaceae</taxon>
        <taxon>Aphanomyces</taxon>
    </lineage>
</organism>
<dbReference type="PROSITE" id="PS50082">
    <property type="entry name" value="WD_REPEATS_2"/>
    <property type="match status" value="1"/>
</dbReference>
<proteinExistence type="inferred from homology"/>
<dbReference type="InterPro" id="IPR001680">
    <property type="entry name" value="WD40_rpt"/>
</dbReference>
<dbReference type="GO" id="GO:0016070">
    <property type="term" value="P:RNA metabolic process"/>
    <property type="evidence" value="ECO:0007669"/>
    <property type="project" value="UniProtKB-ARBA"/>
</dbReference>
<dbReference type="Gene3D" id="2.130.10.10">
    <property type="entry name" value="YVTN repeat-like/Quinoprotein amine dehydrogenase"/>
    <property type="match status" value="1"/>
</dbReference>
<comment type="subcellular location">
    <subcellularLocation>
        <location evidence="1">Nucleus</location>
    </subcellularLocation>
</comment>
<dbReference type="STRING" id="112090.W4FLA9"/>
<evidence type="ECO:0000256" key="2">
    <source>
        <dbReference type="ARBA" id="ARBA00005616"/>
    </source>
</evidence>
<keyword evidence="4" id="KW-0677">Repeat</keyword>
<evidence type="ECO:0000256" key="3">
    <source>
        <dbReference type="ARBA" id="ARBA00022574"/>
    </source>
</evidence>
<evidence type="ECO:0000313" key="7">
    <source>
        <dbReference type="EMBL" id="ETV68312.1"/>
    </source>
</evidence>
<protein>
    <submittedName>
        <fullName evidence="7">Uncharacterized protein</fullName>
    </submittedName>
</protein>
<dbReference type="RefSeq" id="XP_009842256.1">
    <property type="nucleotide sequence ID" value="XM_009843954.1"/>
</dbReference>
<dbReference type="GeneID" id="20817749"/>
<evidence type="ECO:0000256" key="4">
    <source>
        <dbReference type="ARBA" id="ARBA00022737"/>
    </source>
</evidence>
<evidence type="ECO:0000256" key="6">
    <source>
        <dbReference type="PROSITE-ProRule" id="PRU00221"/>
    </source>
</evidence>
<dbReference type="OrthoDB" id="27537at2759"/>
<dbReference type="Pfam" id="PF00400">
    <property type="entry name" value="WD40"/>
    <property type="match status" value="2"/>
</dbReference>
<evidence type="ECO:0000256" key="5">
    <source>
        <dbReference type="ARBA" id="ARBA00023242"/>
    </source>
</evidence>
<dbReference type="InterPro" id="IPR015943">
    <property type="entry name" value="WD40/YVTN_repeat-like_dom_sf"/>
</dbReference>
<dbReference type="GO" id="GO:0048188">
    <property type="term" value="C:Set1C/COMPASS complex"/>
    <property type="evidence" value="ECO:0007669"/>
    <property type="project" value="TreeGrafter"/>
</dbReference>
<reference evidence="7" key="1">
    <citation type="submission" date="2013-12" db="EMBL/GenBank/DDBJ databases">
        <title>The Genome Sequence of Aphanomyces astaci APO3.</title>
        <authorList>
            <consortium name="The Broad Institute Genomics Platform"/>
            <person name="Russ C."/>
            <person name="Tyler B."/>
            <person name="van West P."/>
            <person name="Dieguez-Uribeondo J."/>
            <person name="Young S.K."/>
            <person name="Zeng Q."/>
            <person name="Gargeya S."/>
            <person name="Fitzgerald M."/>
            <person name="Abouelleil A."/>
            <person name="Alvarado L."/>
            <person name="Chapman S.B."/>
            <person name="Gainer-Dewar J."/>
            <person name="Goldberg J."/>
            <person name="Griggs A."/>
            <person name="Gujja S."/>
            <person name="Hansen M."/>
            <person name="Howarth C."/>
            <person name="Imamovic A."/>
            <person name="Ireland A."/>
            <person name="Larimer J."/>
            <person name="McCowan C."/>
            <person name="Murphy C."/>
            <person name="Pearson M."/>
            <person name="Poon T.W."/>
            <person name="Priest M."/>
            <person name="Roberts A."/>
            <person name="Saif S."/>
            <person name="Shea T."/>
            <person name="Sykes S."/>
            <person name="Wortman J."/>
            <person name="Nusbaum C."/>
            <person name="Birren B."/>
        </authorList>
    </citation>
    <scope>NUCLEOTIDE SEQUENCE [LARGE SCALE GENOMIC DNA]</scope>
    <source>
        <strain evidence="7">APO3</strain>
    </source>
</reference>
<dbReference type="InterPro" id="IPR037867">
    <property type="entry name" value="Swd2/WDR82"/>
</dbReference>
<sequence>MALVLSDAVVQSYGIARVFPGEEDVLTTSVDFHRTGGYCATARRGVVSHINCTTGMLNKNIHTKQYGAEIVRFTHHPDCMIWSSQNDFDDHAIRYHSVYDNKFLRYFSGHTKKYDGSPSRSSFITRCPVIISLRVTSLMMHPTADEFLTASMDSTFRMWDIRVKTATGLLNCGENNTAISAAYDSDGLVFGVYTGDSLVRMYDARNYNDGPFAKFSLHEESIELALRPLLQSRQFKAKLDVHAIQFSPDQQHILLNTNAGLLVQLDAFEGKLTRIFASHSNSTGKKLGASYSPDGAYIACGADDGSMTIYNANTGAVTAAAKPGHIGPVMDVQWNPQRHLIASVHANTIFWMPPATPAA</sequence>
<comment type="similarity">
    <text evidence="2">Belongs to the WD repeat SWD2 family.</text>
</comment>
<dbReference type="PANTHER" id="PTHR19861">
    <property type="entry name" value="WD40 REPEAT PROTEIN SWD2"/>
    <property type="match status" value="1"/>
</dbReference>
<dbReference type="AlphaFoldDB" id="W4FLA9"/>
<dbReference type="GO" id="GO:0003682">
    <property type="term" value="F:chromatin binding"/>
    <property type="evidence" value="ECO:0007669"/>
    <property type="project" value="TreeGrafter"/>
</dbReference>
<dbReference type="EMBL" id="KI913187">
    <property type="protein sequence ID" value="ETV68312.1"/>
    <property type="molecule type" value="Genomic_DNA"/>
</dbReference>
<dbReference type="SMART" id="SM00320">
    <property type="entry name" value="WD40"/>
    <property type="match status" value="3"/>
</dbReference>
<name>W4FLA9_APHAT</name>